<dbReference type="EMBL" id="BQKI01000083">
    <property type="protein sequence ID" value="GJN31828.1"/>
    <property type="molecule type" value="Genomic_DNA"/>
</dbReference>
<keyword evidence="3" id="KW-1185">Reference proteome</keyword>
<dbReference type="InterPro" id="IPR026960">
    <property type="entry name" value="RVT-Znf"/>
</dbReference>
<name>A0AAV5F840_ELECO</name>
<sequence length="139" mass="17039">MDRLNTRNMLRRRNYKLEESNYNCVLCQQHVEETAFHLFFACPFSQQCWTNISIAWDMNTDFFTMLARAKMAAQHQYFMEIFIIATWQIWKQRNDYIFNRNRPSFHTWKRNFLTEAELQAHRLPEGKKQAFLALIELYR</sequence>
<feature type="domain" description="Reverse transcriptase zinc-binding" evidence="1">
    <location>
        <begin position="2"/>
        <end position="49"/>
    </location>
</feature>
<evidence type="ECO:0000313" key="2">
    <source>
        <dbReference type="EMBL" id="GJN31828.1"/>
    </source>
</evidence>
<protein>
    <recommendedName>
        <fullName evidence="1">Reverse transcriptase zinc-binding domain-containing protein</fullName>
    </recommendedName>
</protein>
<dbReference type="AlphaFoldDB" id="A0AAV5F840"/>
<comment type="caution">
    <text evidence="2">The sequence shown here is derived from an EMBL/GenBank/DDBJ whole genome shotgun (WGS) entry which is preliminary data.</text>
</comment>
<reference evidence="2" key="1">
    <citation type="journal article" date="2018" name="DNA Res.">
        <title>Multiple hybrid de novo genome assembly of finger millet, an orphan allotetraploid crop.</title>
        <authorList>
            <person name="Hatakeyama M."/>
            <person name="Aluri S."/>
            <person name="Balachadran M.T."/>
            <person name="Sivarajan S.R."/>
            <person name="Patrignani A."/>
            <person name="Gruter S."/>
            <person name="Poveda L."/>
            <person name="Shimizu-Inatsugi R."/>
            <person name="Baeten J."/>
            <person name="Francoijs K.J."/>
            <person name="Nataraja K.N."/>
            <person name="Reddy Y.A.N."/>
            <person name="Phadnis S."/>
            <person name="Ravikumar R.L."/>
            <person name="Schlapbach R."/>
            <person name="Sreeman S.M."/>
            <person name="Shimizu K.K."/>
        </authorList>
    </citation>
    <scope>NUCLEOTIDE SEQUENCE</scope>
</reference>
<reference evidence="2" key="2">
    <citation type="submission" date="2021-12" db="EMBL/GenBank/DDBJ databases">
        <title>Resequencing data analysis of finger millet.</title>
        <authorList>
            <person name="Hatakeyama M."/>
            <person name="Aluri S."/>
            <person name="Balachadran M.T."/>
            <person name="Sivarajan S.R."/>
            <person name="Poveda L."/>
            <person name="Shimizu-Inatsugi R."/>
            <person name="Schlapbach R."/>
            <person name="Sreeman S.M."/>
            <person name="Shimizu K.K."/>
        </authorList>
    </citation>
    <scope>NUCLEOTIDE SEQUENCE</scope>
</reference>
<dbReference type="Proteomes" id="UP001054889">
    <property type="component" value="Unassembled WGS sequence"/>
</dbReference>
<accession>A0AAV5F840</accession>
<evidence type="ECO:0000313" key="3">
    <source>
        <dbReference type="Proteomes" id="UP001054889"/>
    </source>
</evidence>
<dbReference type="Pfam" id="PF13966">
    <property type="entry name" value="zf-RVT"/>
    <property type="match status" value="1"/>
</dbReference>
<organism evidence="2 3">
    <name type="scientific">Eleusine coracana subsp. coracana</name>
    <dbReference type="NCBI Taxonomy" id="191504"/>
    <lineage>
        <taxon>Eukaryota</taxon>
        <taxon>Viridiplantae</taxon>
        <taxon>Streptophyta</taxon>
        <taxon>Embryophyta</taxon>
        <taxon>Tracheophyta</taxon>
        <taxon>Spermatophyta</taxon>
        <taxon>Magnoliopsida</taxon>
        <taxon>Liliopsida</taxon>
        <taxon>Poales</taxon>
        <taxon>Poaceae</taxon>
        <taxon>PACMAD clade</taxon>
        <taxon>Chloridoideae</taxon>
        <taxon>Cynodonteae</taxon>
        <taxon>Eleusininae</taxon>
        <taxon>Eleusine</taxon>
    </lineage>
</organism>
<proteinExistence type="predicted"/>
<evidence type="ECO:0000259" key="1">
    <source>
        <dbReference type="Pfam" id="PF13966"/>
    </source>
</evidence>
<gene>
    <name evidence="2" type="primary">gb20275</name>
    <name evidence="2" type="ORF">PR202_gb20275</name>
</gene>